<dbReference type="InterPro" id="IPR023214">
    <property type="entry name" value="HAD_sf"/>
</dbReference>
<keyword evidence="2" id="KW-0378">Hydrolase</keyword>
<protein>
    <submittedName>
        <fullName evidence="3">2-haloacid dehalogenase</fullName>
    </submittedName>
</protein>
<comment type="similarity">
    <text evidence="1">Belongs to the HAD-like hydrolase superfamily. S-2-haloalkanoic acid dehalogenase family.</text>
</comment>
<sequence>MTTPPRALVFDVMGTVVDDRGGVRRSARQVLGRRGVDEQAALDVAARSAARLKELLDEVSAGDRSWAPHRELRRSALREAVEAAGLAPLTQDEEDELSGVVHRFEAWPDSAAALTRLRADHLVVALSNADAAEIAGFSLHGGLAWHLALSTSPSRAFKPDPRAYAVAVDALELDPGALMMVAAHAWDLRAAARTGMRTCFVRRPEEEPARDGEFDLQVDDLNGLADALEAGRP</sequence>
<evidence type="ECO:0000256" key="1">
    <source>
        <dbReference type="ARBA" id="ARBA00008106"/>
    </source>
</evidence>
<organism evidence="3 4">
    <name type="scientific">Microlunatus flavus</name>
    <dbReference type="NCBI Taxonomy" id="1036181"/>
    <lineage>
        <taxon>Bacteria</taxon>
        <taxon>Bacillati</taxon>
        <taxon>Actinomycetota</taxon>
        <taxon>Actinomycetes</taxon>
        <taxon>Propionibacteriales</taxon>
        <taxon>Propionibacteriaceae</taxon>
        <taxon>Microlunatus</taxon>
    </lineage>
</organism>
<dbReference type="PANTHER" id="PTHR43316">
    <property type="entry name" value="HYDROLASE, HALOACID DELAHOGENASE-RELATED"/>
    <property type="match status" value="1"/>
</dbReference>
<dbReference type="InterPro" id="IPR006328">
    <property type="entry name" value="2-HAD"/>
</dbReference>
<dbReference type="Proteomes" id="UP000198504">
    <property type="component" value="Unassembled WGS sequence"/>
</dbReference>
<dbReference type="RefSeq" id="WP_091177991.1">
    <property type="nucleotide sequence ID" value="NZ_FOFA01000002.1"/>
</dbReference>
<dbReference type="PANTHER" id="PTHR43316:SF3">
    <property type="entry name" value="HALOACID DEHALOGENASE, TYPE II (AFU_ORTHOLOGUE AFUA_2G07750)-RELATED"/>
    <property type="match status" value="1"/>
</dbReference>
<evidence type="ECO:0000313" key="3">
    <source>
        <dbReference type="EMBL" id="SEP95234.1"/>
    </source>
</evidence>
<dbReference type="SUPFAM" id="SSF56784">
    <property type="entry name" value="HAD-like"/>
    <property type="match status" value="1"/>
</dbReference>
<dbReference type="SFLD" id="SFLDG01129">
    <property type="entry name" value="C1.5:_HAD__Beta-PGM__Phosphata"/>
    <property type="match status" value="1"/>
</dbReference>
<name>A0A1H9C295_9ACTN</name>
<proteinExistence type="inferred from homology"/>
<dbReference type="Gene3D" id="3.40.50.1000">
    <property type="entry name" value="HAD superfamily/HAD-like"/>
    <property type="match status" value="1"/>
</dbReference>
<dbReference type="InterPro" id="IPR006439">
    <property type="entry name" value="HAD-SF_hydro_IA"/>
</dbReference>
<keyword evidence="4" id="KW-1185">Reference proteome</keyword>
<dbReference type="InterPro" id="IPR023198">
    <property type="entry name" value="PGP-like_dom2"/>
</dbReference>
<dbReference type="Gene3D" id="1.10.150.240">
    <property type="entry name" value="Putative phosphatase, domain 2"/>
    <property type="match status" value="1"/>
</dbReference>
<dbReference type="GO" id="GO:0019120">
    <property type="term" value="F:hydrolase activity, acting on acid halide bonds, in C-halide compounds"/>
    <property type="evidence" value="ECO:0007669"/>
    <property type="project" value="InterPro"/>
</dbReference>
<dbReference type="AlphaFoldDB" id="A0A1H9C295"/>
<dbReference type="Pfam" id="PF00702">
    <property type="entry name" value="Hydrolase"/>
    <property type="match status" value="1"/>
</dbReference>
<reference evidence="4" key="1">
    <citation type="submission" date="2016-10" db="EMBL/GenBank/DDBJ databases">
        <authorList>
            <person name="Varghese N."/>
            <person name="Submissions S."/>
        </authorList>
    </citation>
    <scope>NUCLEOTIDE SEQUENCE [LARGE SCALE GENOMIC DNA]</scope>
    <source>
        <strain evidence="4">CGMCC 4.6856</strain>
    </source>
</reference>
<dbReference type="NCBIfam" id="TIGR01493">
    <property type="entry name" value="HAD-SF-IA-v2"/>
    <property type="match status" value="1"/>
</dbReference>
<dbReference type="OrthoDB" id="3774052at2"/>
<dbReference type="NCBIfam" id="TIGR01428">
    <property type="entry name" value="HAD_type_II"/>
    <property type="match status" value="1"/>
</dbReference>
<evidence type="ECO:0000313" key="4">
    <source>
        <dbReference type="Proteomes" id="UP000198504"/>
    </source>
</evidence>
<dbReference type="EMBL" id="FOFA01000002">
    <property type="protein sequence ID" value="SEP95234.1"/>
    <property type="molecule type" value="Genomic_DNA"/>
</dbReference>
<dbReference type="PRINTS" id="PR00413">
    <property type="entry name" value="HADHALOGNASE"/>
</dbReference>
<dbReference type="SFLD" id="SFLDS00003">
    <property type="entry name" value="Haloacid_Dehalogenase"/>
    <property type="match status" value="1"/>
</dbReference>
<evidence type="ECO:0000256" key="2">
    <source>
        <dbReference type="ARBA" id="ARBA00022801"/>
    </source>
</evidence>
<gene>
    <name evidence="3" type="ORF">SAMN05421756_10247</name>
</gene>
<accession>A0A1H9C295</accession>
<dbReference type="STRING" id="1036181.SAMN05421756_10247"/>
<dbReference type="InterPro" id="IPR051540">
    <property type="entry name" value="S-2-haloacid_dehalogenase"/>
</dbReference>
<dbReference type="InterPro" id="IPR036412">
    <property type="entry name" value="HAD-like_sf"/>
</dbReference>